<organism evidence="4 5">
    <name type="scientific">Legionella fallonii LLAP-10</name>
    <dbReference type="NCBI Taxonomy" id="1212491"/>
    <lineage>
        <taxon>Bacteria</taxon>
        <taxon>Pseudomonadati</taxon>
        <taxon>Pseudomonadota</taxon>
        <taxon>Gammaproteobacteria</taxon>
        <taxon>Legionellales</taxon>
        <taxon>Legionellaceae</taxon>
        <taxon>Legionella</taxon>
    </lineage>
</organism>
<dbReference type="SUPFAM" id="SSF56925">
    <property type="entry name" value="OMPA-like"/>
    <property type="match status" value="1"/>
</dbReference>
<feature type="signal peptide" evidence="2">
    <location>
        <begin position="1"/>
        <end position="21"/>
    </location>
</feature>
<keyword evidence="1 2" id="KW-0732">Signal</keyword>
<accession>A0A098G303</accession>
<protein>
    <recommendedName>
        <fullName evidence="3">Outer membrane protein beta-barrel domain-containing protein</fullName>
    </recommendedName>
</protein>
<dbReference type="STRING" id="1212491.LFA_1443"/>
<sequence>MNANRLVIGAFSSLLCSSAFSGAMGPSVIASDWTQVMTLSMGPIWSDKGDTQTFFLAPEIEKTYTADNSTSSLFNGEFFYGWQRRINAKFQGQIGLAVAATTNTAISGEIWDDADPEFNNYIYSYKINHTHVALKGKLLADVGYIVSPYISGSIGVGFNRAHDFTNTPIIFEAITNPNFASRTQTAFSYTIGVGVQKALNERWQVGVGYELADWGQSQLGLAMGQTLGNGLSQSHTYTNGVLFSISCVG</sequence>
<dbReference type="RefSeq" id="WP_045095460.1">
    <property type="nucleotide sequence ID" value="NZ_LN614827.1"/>
</dbReference>
<dbReference type="KEGG" id="lfa:LFA_1443"/>
<feature type="chain" id="PRO_5001935416" description="Outer membrane protein beta-barrel domain-containing protein" evidence="2">
    <location>
        <begin position="22"/>
        <end position="249"/>
    </location>
</feature>
<evidence type="ECO:0000313" key="5">
    <source>
        <dbReference type="Proteomes" id="UP000032430"/>
    </source>
</evidence>
<keyword evidence="5" id="KW-1185">Reference proteome</keyword>
<evidence type="ECO:0000256" key="1">
    <source>
        <dbReference type="ARBA" id="ARBA00022729"/>
    </source>
</evidence>
<reference evidence="5" key="1">
    <citation type="submission" date="2014-09" db="EMBL/GenBank/DDBJ databases">
        <authorList>
            <person name="Gomez-Valero L."/>
        </authorList>
    </citation>
    <scope>NUCLEOTIDE SEQUENCE [LARGE SCALE GENOMIC DNA]</scope>
    <source>
        <strain evidence="5">ATCC700992</strain>
    </source>
</reference>
<evidence type="ECO:0000313" key="4">
    <source>
        <dbReference type="EMBL" id="CEG56862.1"/>
    </source>
</evidence>
<dbReference type="EMBL" id="LN614827">
    <property type="protein sequence ID" value="CEG56862.1"/>
    <property type="molecule type" value="Genomic_DNA"/>
</dbReference>
<dbReference type="Proteomes" id="UP000032430">
    <property type="component" value="Chromosome I"/>
</dbReference>
<gene>
    <name evidence="4" type="ORF">LFA_1443</name>
</gene>
<dbReference type="OrthoDB" id="5647782at2"/>
<feature type="domain" description="Outer membrane protein beta-barrel" evidence="3">
    <location>
        <begin position="67"/>
        <end position="214"/>
    </location>
</feature>
<dbReference type="InterPro" id="IPR011250">
    <property type="entry name" value="OMP/PagP_B-barrel"/>
</dbReference>
<proteinExistence type="predicted"/>
<evidence type="ECO:0000256" key="2">
    <source>
        <dbReference type="SAM" id="SignalP"/>
    </source>
</evidence>
<dbReference type="Gene3D" id="2.40.160.20">
    <property type="match status" value="1"/>
</dbReference>
<dbReference type="Pfam" id="PF13505">
    <property type="entry name" value="OMP_b-brl"/>
    <property type="match status" value="1"/>
</dbReference>
<evidence type="ECO:0000259" key="3">
    <source>
        <dbReference type="Pfam" id="PF13505"/>
    </source>
</evidence>
<name>A0A098G303_9GAMM</name>
<dbReference type="AlphaFoldDB" id="A0A098G303"/>
<dbReference type="InterPro" id="IPR027385">
    <property type="entry name" value="Beta-barrel_OMP"/>
</dbReference>
<dbReference type="HOGENOM" id="CLU_085030_0_0_6"/>